<feature type="signal peptide" evidence="1">
    <location>
        <begin position="1"/>
        <end position="32"/>
    </location>
</feature>
<accession>F4QPJ6</accession>
<dbReference type="AlphaFoldDB" id="F4QPJ6"/>
<proteinExistence type="predicted"/>
<dbReference type="RefSeq" id="WP_006273451.1">
    <property type="nucleotide sequence ID" value="NZ_GL883078.1"/>
</dbReference>
<dbReference type="STRING" id="715226.ABI_26690"/>
<evidence type="ECO:0008006" key="4">
    <source>
        <dbReference type="Google" id="ProtNLM"/>
    </source>
</evidence>
<feature type="chain" id="PRO_5003316730" description="Lipoprotein" evidence="1">
    <location>
        <begin position="33"/>
        <end position="132"/>
    </location>
</feature>
<evidence type="ECO:0000313" key="3">
    <source>
        <dbReference type="Proteomes" id="UP000006512"/>
    </source>
</evidence>
<evidence type="ECO:0000256" key="1">
    <source>
        <dbReference type="SAM" id="SignalP"/>
    </source>
</evidence>
<dbReference type="HOGENOM" id="CLU_2044858_0_0_5"/>
<keyword evidence="3" id="KW-1185">Reference proteome</keyword>
<name>F4QPJ6_9CAUL</name>
<protein>
    <recommendedName>
        <fullName evidence="4">Lipoprotein</fullName>
    </recommendedName>
</protein>
<dbReference type="OrthoDB" id="7174005at2"/>
<dbReference type="EMBL" id="GL883078">
    <property type="protein sequence ID" value="EGF91254.1"/>
    <property type="molecule type" value="Genomic_DNA"/>
</dbReference>
<organism evidence="2 3">
    <name type="scientific">Asticcacaulis biprosthecium C19</name>
    <dbReference type="NCBI Taxonomy" id="715226"/>
    <lineage>
        <taxon>Bacteria</taxon>
        <taxon>Pseudomonadati</taxon>
        <taxon>Pseudomonadota</taxon>
        <taxon>Alphaproteobacteria</taxon>
        <taxon>Caulobacterales</taxon>
        <taxon>Caulobacteraceae</taxon>
        <taxon>Asticcacaulis</taxon>
    </lineage>
</organism>
<keyword evidence="1" id="KW-0732">Signal</keyword>
<reference evidence="3" key="1">
    <citation type="submission" date="2011-03" db="EMBL/GenBank/DDBJ databases">
        <title>Draft genome sequence of Brevundimonas diminuta.</title>
        <authorList>
            <person name="Brown P.J.B."/>
            <person name="Buechlein A."/>
            <person name="Hemmerich C."/>
            <person name="Brun Y.V."/>
        </authorList>
    </citation>
    <scope>NUCLEOTIDE SEQUENCE [LARGE SCALE GENOMIC DNA]</scope>
    <source>
        <strain evidence="3">C19</strain>
    </source>
</reference>
<gene>
    <name evidence="2" type="ORF">ABI_26690</name>
</gene>
<sequence>MQKFALAHRPFRSLLVAGAVLVSAGVAGHAFAECEEAEETIAGKAVATAAAAKVSTAVAVTGKQMLDVVECNIGSGSIMVVFKYNFLGADGLYWIQGSAKVKAGMVTEMQVKHLSPNLTAASAAKGLKLASN</sequence>
<evidence type="ECO:0000313" key="2">
    <source>
        <dbReference type="EMBL" id="EGF91254.1"/>
    </source>
</evidence>
<dbReference type="Proteomes" id="UP000006512">
    <property type="component" value="Unassembled WGS sequence"/>
</dbReference>